<dbReference type="PROSITE" id="PS50144">
    <property type="entry name" value="MATH"/>
    <property type="match status" value="1"/>
</dbReference>
<dbReference type="PANTHER" id="PTHR24006">
    <property type="entry name" value="UBIQUITIN CARBOXYL-TERMINAL HYDROLASE"/>
    <property type="match status" value="1"/>
</dbReference>
<name>A0A1B7T9B4_9ASCO</name>
<evidence type="ECO:0000256" key="1">
    <source>
        <dbReference type="RuleBase" id="RU366025"/>
    </source>
</evidence>
<accession>A0A1B7T9B4</accession>
<dbReference type="EMBL" id="LXPE01000152">
    <property type="protein sequence ID" value="OBA25303.1"/>
    <property type="molecule type" value="Genomic_DNA"/>
</dbReference>
<dbReference type="EC" id="3.4.19.12" evidence="1"/>
<dbReference type="GO" id="GO:0006508">
    <property type="term" value="P:proteolysis"/>
    <property type="evidence" value="ECO:0007669"/>
    <property type="project" value="UniProtKB-KW"/>
</dbReference>
<dbReference type="Proteomes" id="UP000092321">
    <property type="component" value="Unassembled WGS sequence"/>
</dbReference>
<dbReference type="GO" id="GO:0031647">
    <property type="term" value="P:regulation of protein stability"/>
    <property type="evidence" value="ECO:0007669"/>
    <property type="project" value="TreeGrafter"/>
</dbReference>
<feature type="domain" description="USP" evidence="3">
    <location>
        <begin position="190"/>
        <end position="501"/>
    </location>
</feature>
<dbReference type="GO" id="GO:0004843">
    <property type="term" value="F:cysteine-type deubiquitinase activity"/>
    <property type="evidence" value="ECO:0007669"/>
    <property type="project" value="UniProtKB-UniRule"/>
</dbReference>
<dbReference type="InterPro" id="IPR028889">
    <property type="entry name" value="USP"/>
</dbReference>
<dbReference type="Gene3D" id="2.60.210.10">
    <property type="entry name" value="Apoptosis, Tumor Necrosis Factor Receptor Associated Protein 2, Chain A"/>
    <property type="match status" value="1"/>
</dbReference>
<feature type="domain" description="MATH" evidence="2">
    <location>
        <begin position="32"/>
        <end position="162"/>
    </location>
</feature>
<dbReference type="InterPro" id="IPR018200">
    <property type="entry name" value="USP_CS"/>
</dbReference>
<dbReference type="PROSITE" id="PS00973">
    <property type="entry name" value="USP_2"/>
    <property type="match status" value="1"/>
</dbReference>
<proteinExistence type="inferred from homology"/>
<dbReference type="GO" id="GO:0016579">
    <property type="term" value="P:protein deubiquitination"/>
    <property type="evidence" value="ECO:0007669"/>
    <property type="project" value="InterPro"/>
</dbReference>
<dbReference type="OrthoDB" id="289038at2759"/>
<gene>
    <name evidence="4" type="ORF">HANVADRAFT_27252</name>
</gene>
<evidence type="ECO:0000259" key="3">
    <source>
        <dbReference type="PROSITE" id="PS50235"/>
    </source>
</evidence>
<dbReference type="PANTHER" id="PTHR24006:SF644">
    <property type="entry name" value="UBIQUITIN CARBOXYL-TERMINAL HYDROLASE 7"/>
    <property type="match status" value="1"/>
</dbReference>
<keyword evidence="1" id="KW-0833">Ubl conjugation pathway</keyword>
<evidence type="ECO:0000313" key="5">
    <source>
        <dbReference type="Proteomes" id="UP000092321"/>
    </source>
</evidence>
<dbReference type="GO" id="GO:0005634">
    <property type="term" value="C:nucleus"/>
    <property type="evidence" value="ECO:0007669"/>
    <property type="project" value="TreeGrafter"/>
</dbReference>
<evidence type="ECO:0000259" key="2">
    <source>
        <dbReference type="PROSITE" id="PS50144"/>
    </source>
</evidence>
<evidence type="ECO:0000313" key="4">
    <source>
        <dbReference type="EMBL" id="OBA25303.1"/>
    </source>
</evidence>
<sequence length="563" mass="66254">MSEHVISKDIVDLGKPIEELFPKLAKYDTLYEGGFTWHINNWSSLEKEKIHPDDTFSWKFFLYPKGNNDDKTIAIYLSPEPIDKNDKDDWSLCVQFCVFFSRPSDNSVNIGKVSYFRFSQYDTDWGFSDMMNIIKFKTKYEQLKESAPTGLLEDSENINITCYMRVINDKTGVTWHTFKNYDSKKTTNYIGFQNQGATCYLNSLLQTYFILQKFRAMVYKIDSSMKKDPTKHVDLALQRLFYNLETSPTALNTVELTKSFGWDSGDSFVQNDIQELNRLLLDKLEDSMDLKSLFVGEMKSYVKCINVDYESSRTEEFWDIQLNVKNKKNIQESFDYYIEEEILEGENSYFTDKYGLQEAKKGVIFKKLPTILFIQLKRFEYNFALDKLAKINDCYEFSDTLDLTKYLELPSGDEIYKLHGVLVHSGDLDTGHYYAILKPKDTWMCFDDDKVWRVGEEEVFKENFGFPKKPDEVLRRMTKQNLQKYLMKRQTNAYMLVYIKEDKCNDVLQDVTEDQLPSNVVTAISEEKEAEIKYQEQLNEMKLKYKLKIMDSQKMSGYRGFDL</sequence>
<dbReference type="InterPro" id="IPR038765">
    <property type="entry name" value="Papain-like_cys_pep_sf"/>
</dbReference>
<dbReference type="PROSITE" id="PS50235">
    <property type="entry name" value="USP_3"/>
    <property type="match status" value="1"/>
</dbReference>
<keyword evidence="5" id="KW-1185">Reference proteome</keyword>
<feature type="non-terminal residue" evidence="4">
    <location>
        <position position="563"/>
    </location>
</feature>
<keyword evidence="1" id="KW-0788">Thiol protease</keyword>
<dbReference type="Pfam" id="PF00443">
    <property type="entry name" value="UCH"/>
    <property type="match status" value="1"/>
</dbReference>
<dbReference type="InterPro" id="IPR001394">
    <property type="entry name" value="Peptidase_C19_UCH"/>
</dbReference>
<dbReference type="InterPro" id="IPR002083">
    <property type="entry name" value="MATH/TRAF_dom"/>
</dbReference>
<dbReference type="GO" id="GO:0005829">
    <property type="term" value="C:cytosol"/>
    <property type="evidence" value="ECO:0007669"/>
    <property type="project" value="TreeGrafter"/>
</dbReference>
<comment type="similarity">
    <text evidence="1">Belongs to the peptidase C19 family.</text>
</comment>
<organism evidence="4 5">
    <name type="scientific">Hanseniaspora valbyensis NRRL Y-1626</name>
    <dbReference type="NCBI Taxonomy" id="766949"/>
    <lineage>
        <taxon>Eukaryota</taxon>
        <taxon>Fungi</taxon>
        <taxon>Dikarya</taxon>
        <taxon>Ascomycota</taxon>
        <taxon>Saccharomycotina</taxon>
        <taxon>Saccharomycetes</taxon>
        <taxon>Saccharomycodales</taxon>
        <taxon>Saccharomycodaceae</taxon>
        <taxon>Hanseniaspora</taxon>
    </lineage>
</organism>
<dbReference type="SUPFAM" id="SSF49599">
    <property type="entry name" value="TRAF domain-like"/>
    <property type="match status" value="1"/>
</dbReference>
<reference evidence="5" key="1">
    <citation type="journal article" date="2016" name="Proc. Natl. Acad. Sci. U.S.A.">
        <title>Comparative genomics of biotechnologically important yeasts.</title>
        <authorList>
            <person name="Riley R."/>
            <person name="Haridas S."/>
            <person name="Wolfe K.H."/>
            <person name="Lopes M.R."/>
            <person name="Hittinger C.T."/>
            <person name="Goeker M."/>
            <person name="Salamov A.A."/>
            <person name="Wisecaver J.H."/>
            <person name="Long T.M."/>
            <person name="Calvey C.H."/>
            <person name="Aerts A.L."/>
            <person name="Barry K.W."/>
            <person name="Choi C."/>
            <person name="Clum A."/>
            <person name="Coughlan A.Y."/>
            <person name="Deshpande S."/>
            <person name="Douglass A.P."/>
            <person name="Hanson S.J."/>
            <person name="Klenk H.-P."/>
            <person name="LaButti K.M."/>
            <person name="Lapidus A."/>
            <person name="Lindquist E.A."/>
            <person name="Lipzen A.M."/>
            <person name="Meier-Kolthoff J.P."/>
            <person name="Ohm R.A."/>
            <person name="Otillar R.P."/>
            <person name="Pangilinan J.L."/>
            <person name="Peng Y."/>
            <person name="Rokas A."/>
            <person name="Rosa C.A."/>
            <person name="Scheuner C."/>
            <person name="Sibirny A.A."/>
            <person name="Slot J.C."/>
            <person name="Stielow J.B."/>
            <person name="Sun H."/>
            <person name="Kurtzman C.P."/>
            <person name="Blackwell M."/>
            <person name="Grigoriev I.V."/>
            <person name="Jeffries T.W."/>
        </authorList>
    </citation>
    <scope>NUCLEOTIDE SEQUENCE [LARGE SCALE GENOMIC DNA]</scope>
    <source>
        <strain evidence="5">NRRL Y-1626</strain>
    </source>
</reference>
<dbReference type="InterPro" id="IPR050164">
    <property type="entry name" value="Peptidase_C19"/>
</dbReference>
<keyword evidence="1" id="KW-0645">Protease</keyword>
<protein>
    <recommendedName>
        <fullName evidence="1">Ubiquitin carboxyl-terminal hydrolase</fullName>
        <ecNumber evidence="1">3.4.19.12</ecNumber>
    </recommendedName>
</protein>
<dbReference type="InterPro" id="IPR008974">
    <property type="entry name" value="TRAF-like"/>
</dbReference>
<comment type="caution">
    <text evidence="4">The sequence shown here is derived from an EMBL/GenBank/DDBJ whole genome shotgun (WGS) entry which is preliminary data.</text>
</comment>
<dbReference type="SUPFAM" id="SSF54001">
    <property type="entry name" value="Cysteine proteinases"/>
    <property type="match status" value="1"/>
</dbReference>
<dbReference type="AlphaFoldDB" id="A0A1B7T9B4"/>
<keyword evidence="1" id="KW-0378">Hydrolase</keyword>
<dbReference type="Gene3D" id="3.90.70.10">
    <property type="entry name" value="Cysteine proteinases"/>
    <property type="match status" value="1"/>
</dbReference>
<comment type="catalytic activity">
    <reaction evidence="1">
        <text>Thiol-dependent hydrolysis of ester, thioester, amide, peptide and isopeptide bonds formed by the C-terminal Gly of ubiquitin (a 76-residue protein attached to proteins as an intracellular targeting signal).</text>
        <dbReference type="EC" id="3.4.19.12"/>
    </reaction>
</comment>
<dbReference type="PROSITE" id="PS00972">
    <property type="entry name" value="USP_1"/>
    <property type="match status" value="1"/>
</dbReference>